<comment type="caution">
    <text evidence="4">The sequence shown here is derived from an EMBL/GenBank/DDBJ whole genome shotgun (WGS) entry which is preliminary data.</text>
</comment>
<dbReference type="PANTHER" id="PTHR30487:SF0">
    <property type="entry name" value="PREPILIN LEADER PEPTIDASE_N-METHYLTRANSFERASE-RELATED"/>
    <property type="match status" value="1"/>
</dbReference>
<feature type="transmembrane region" description="Helical" evidence="2">
    <location>
        <begin position="43"/>
        <end position="64"/>
    </location>
</feature>
<sequence length="144" mass="15626">MNIWLASAFILLLLICSISDIKKRIIPNQLVILLLALGLLQSWLYFYLADALLGLLFPSLLLFLAKSKWDFYIGAGDIKLLSAIGIWVGWHANIYVLLAGGVLALIYAGIVSCLRPGQASSIPFAPFLSAAAIAIYAGLVIQHL</sequence>
<evidence type="ECO:0000256" key="1">
    <source>
        <dbReference type="ARBA" id="ARBA00005801"/>
    </source>
</evidence>
<dbReference type="Proteomes" id="UP000447876">
    <property type="component" value="Unassembled WGS sequence"/>
</dbReference>
<keyword evidence="2" id="KW-1133">Transmembrane helix</keyword>
<dbReference type="InterPro" id="IPR050882">
    <property type="entry name" value="Prepilin_peptidase/N-MTase"/>
</dbReference>
<protein>
    <recommendedName>
        <fullName evidence="3">Prepilin type IV endopeptidase peptidase domain-containing protein</fullName>
    </recommendedName>
</protein>
<reference evidence="4 5" key="1">
    <citation type="submission" date="2019-11" db="EMBL/GenBank/DDBJ databases">
        <title>Draft genome sequences of five Paenibacillus species of dairy origin.</title>
        <authorList>
            <person name="Olajide A.M."/>
            <person name="Chen S."/>
            <person name="Lapointe G."/>
        </authorList>
    </citation>
    <scope>NUCLEOTIDE SEQUENCE [LARGE SCALE GENOMIC DNA]</scope>
    <source>
        <strain evidence="4 5">12CR55</strain>
    </source>
</reference>
<dbReference type="Gene3D" id="1.20.120.1220">
    <property type="match status" value="1"/>
</dbReference>
<dbReference type="InterPro" id="IPR000045">
    <property type="entry name" value="Prepilin_IV_endopep_pep"/>
</dbReference>
<feature type="transmembrane region" description="Helical" evidence="2">
    <location>
        <begin position="121"/>
        <end position="141"/>
    </location>
</feature>
<dbReference type="EMBL" id="WNZW01000001">
    <property type="protein sequence ID" value="MUG44375.1"/>
    <property type="molecule type" value="Genomic_DNA"/>
</dbReference>
<gene>
    <name evidence="4" type="ORF">GNP95_05105</name>
</gene>
<dbReference type="PANTHER" id="PTHR30487">
    <property type="entry name" value="TYPE 4 PREPILIN-LIKE PROTEINS LEADER PEPTIDE-PROCESSING ENZYME"/>
    <property type="match status" value="1"/>
</dbReference>
<accession>A0A7X2YYW6</accession>
<feature type="transmembrane region" description="Helical" evidence="2">
    <location>
        <begin position="94"/>
        <end position="114"/>
    </location>
</feature>
<dbReference type="AlphaFoldDB" id="A0A7X2YYW6"/>
<dbReference type="RefSeq" id="WP_155609767.1">
    <property type="nucleotide sequence ID" value="NZ_WNZW01000001.1"/>
</dbReference>
<evidence type="ECO:0000256" key="2">
    <source>
        <dbReference type="SAM" id="Phobius"/>
    </source>
</evidence>
<keyword evidence="2" id="KW-0472">Membrane</keyword>
<dbReference type="GO" id="GO:0004190">
    <property type="term" value="F:aspartic-type endopeptidase activity"/>
    <property type="evidence" value="ECO:0007669"/>
    <property type="project" value="InterPro"/>
</dbReference>
<dbReference type="GO" id="GO:0005886">
    <property type="term" value="C:plasma membrane"/>
    <property type="evidence" value="ECO:0007669"/>
    <property type="project" value="TreeGrafter"/>
</dbReference>
<keyword evidence="2" id="KW-0812">Transmembrane</keyword>
<evidence type="ECO:0000313" key="5">
    <source>
        <dbReference type="Proteomes" id="UP000447876"/>
    </source>
</evidence>
<name>A0A7X2YYW6_9BACL</name>
<dbReference type="OrthoDB" id="5508079at2"/>
<dbReference type="GO" id="GO:0006465">
    <property type="term" value="P:signal peptide processing"/>
    <property type="evidence" value="ECO:0007669"/>
    <property type="project" value="TreeGrafter"/>
</dbReference>
<feature type="domain" description="Prepilin type IV endopeptidase peptidase" evidence="3">
    <location>
        <begin position="8"/>
        <end position="108"/>
    </location>
</feature>
<comment type="similarity">
    <text evidence="1">Belongs to the peptidase A24 family.</text>
</comment>
<proteinExistence type="inferred from homology"/>
<evidence type="ECO:0000259" key="3">
    <source>
        <dbReference type="Pfam" id="PF01478"/>
    </source>
</evidence>
<organism evidence="4 5">
    <name type="scientific">Paenibacillus woosongensis</name>
    <dbReference type="NCBI Taxonomy" id="307580"/>
    <lineage>
        <taxon>Bacteria</taxon>
        <taxon>Bacillati</taxon>
        <taxon>Bacillota</taxon>
        <taxon>Bacilli</taxon>
        <taxon>Bacillales</taxon>
        <taxon>Paenibacillaceae</taxon>
        <taxon>Paenibacillus</taxon>
    </lineage>
</organism>
<dbReference type="Pfam" id="PF01478">
    <property type="entry name" value="Peptidase_A24"/>
    <property type="match status" value="1"/>
</dbReference>
<evidence type="ECO:0000313" key="4">
    <source>
        <dbReference type="EMBL" id="MUG44375.1"/>
    </source>
</evidence>